<sequence>MMWTLAITAFLAGAAAWPGDPRLAVAGNDFSPVTATPLALIAAWRIGQSLAEARRTPDTRSIDTQHEASALG</sequence>
<organism evidence="1 2">
    <name type="scientific">Actinomyces ruminicola</name>
    <dbReference type="NCBI Taxonomy" id="332524"/>
    <lineage>
        <taxon>Bacteria</taxon>
        <taxon>Bacillati</taxon>
        <taxon>Actinomycetota</taxon>
        <taxon>Actinomycetes</taxon>
        <taxon>Actinomycetales</taxon>
        <taxon>Actinomycetaceae</taxon>
        <taxon>Actinomyces</taxon>
    </lineage>
</organism>
<dbReference type="RefSeq" id="WP_143013762.1">
    <property type="nucleotide sequence ID" value="NZ_FNIM01000019.1"/>
</dbReference>
<dbReference type="Proteomes" id="UP000198541">
    <property type="component" value="Unassembled WGS sequence"/>
</dbReference>
<dbReference type="EMBL" id="FNIM01000019">
    <property type="protein sequence ID" value="SDN86420.1"/>
    <property type="molecule type" value="Genomic_DNA"/>
</dbReference>
<reference evidence="2" key="1">
    <citation type="submission" date="2016-10" db="EMBL/GenBank/DDBJ databases">
        <authorList>
            <person name="Varghese N."/>
            <person name="Submissions S."/>
        </authorList>
    </citation>
    <scope>NUCLEOTIDE SEQUENCE [LARGE SCALE GENOMIC DNA]</scope>
    <source>
        <strain evidence="2">DSM 27982</strain>
    </source>
</reference>
<accession>A0A1H0EVM1</accession>
<gene>
    <name evidence="1" type="ORF">SAMN05216355_11935</name>
</gene>
<keyword evidence="2" id="KW-1185">Reference proteome</keyword>
<dbReference type="AlphaFoldDB" id="A0A1H0EVM1"/>
<name>A0A1H0EVM1_9ACTO</name>
<protein>
    <submittedName>
        <fullName evidence="1">Uncharacterized protein</fullName>
    </submittedName>
</protein>
<evidence type="ECO:0000313" key="1">
    <source>
        <dbReference type="EMBL" id="SDN86420.1"/>
    </source>
</evidence>
<evidence type="ECO:0000313" key="2">
    <source>
        <dbReference type="Proteomes" id="UP000198541"/>
    </source>
</evidence>
<proteinExistence type="predicted"/>